<accession>A0A2A4FWK4</accession>
<keyword evidence="1 4" id="KW-0349">Heme</keyword>
<keyword evidence="5" id="KW-0732">Signal</keyword>
<dbReference type="GO" id="GO:0046872">
    <property type="term" value="F:metal ion binding"/>
    <property type="evidence" value="ECO:0007669"/>
    <property type="project" value="UniProtKB-KW"/>
</dbReference>
<reference evidence="7 8" key="1">
    <citation type="submission" date="2017-09" db="EMBL/GenBank/DDBJ databases">
        <title>The Catabolism of 3,6-Dichlorosalicylic acid is Initiated by the Cytochrome P450 Monooxygenase DsmABC in Rhizorhabdus dicambivorans Ndbn-20.</title>
        <authorList>
            <person name="Na L."/>
        </authorList>
    </citation>
    <scope>NUCLEOTIDE SEQUENCE [LARGE SCALE GENOMIC DNA]</scope>
    <source>
        <strain evidence="7 8">Ndbn-20m</strain>
    </source>
</reference>
<evidence type="ECO:0000256" key="2">
    <source>
        <dbReference type="ARBA" id="ARBA00022723"/>
    </source>
</evidence>
<feature type="chain" id="PRO_5013308758" evidence="5">
    <location>
        <begin position="20"/>
        <end position="135"/>
    </location>
</feature>
<organism evidence="7 8">
    <name type="scientific">Rhizorhabdus dicambivorans</name>
    <dbReference type="NCBI Taxonomy" id="1850238"/>
    <lineage>
        <taxon>Bacteria</taxon>
        <taxon>Pseudomonadati</taxon>
        <taxon>Pseudomonadota</taxon>
        <taxon>Alphaproteobacteria</taxon>
        <taxon>Sphingomonadales</taxon>
        <taxon>Sphingomonadaceae</taxon>
        <taxon>Rhizorhabdus</taxon>
    </lineage>
</organism>
<evidence type="ECO:0000259" key="6">
    <source>
        <dbReference type="PROSITE" id="PS51007"/>
    </source>
</evidence>
<evidence type="ECO:0000256" key="4">
    <source>
        <dbReference type="PROSITE-ProRule" id="PRU00433"/>
    </source>
</evidence>
<evidence type="ECO:0000256" key="3">
    <source>
        <dbReference type="ARBA" id="ARBA00023004"/>
    </source>
</evidence>
<dbReference type="Pfam" id="PF13442">
    <property type="entry name" value="Cytochrome_CBB3"/>
    <property type="match status" value="1"/>
</dbReference>
<keyword evidence="3 4" id="KW-0408">Iron</keyword>
<sequence length="135" mass="13780">MRRFIAAAALVAFAVPAGAQDAPGGVGTRVPPPQTGEQIYRQVCQACHMADGKGATGAATIASLAANPKLKFPAYPITIVAKGKGAMPWLNDMLTPAQIAAAVGYVRTHFGNDYGDPVTAEQVAKLAGSPPKAGH</sequence>
<name>A0A2A4FWK4_9SPHN</name>
<dbReference type="AlphaFoldDB" id="A0A2A4FWK4"/>
<gene>
    <name evidence="7" type="ORF">COO09_12255</name>
</gene>
<evidence type="ECO:0000313" key="7">
    <source>
        <dbReference type="EMBL" id="PCE42115.1"/>
    </source>
</evidence>
<dbReference type="GO" id="GO:0009055">
    <property type="term" value="F:electron transfer activity"/>
    <property type="evidence" value="ECO:0007669"/>
    <property type="project" value="InterPro"/>
</dbReference>
<dbReference type="GO" id="GO:0020037">
    <property type="term" value="F:heme binding"/>
    <property type="evidence" value="ECO:0007669"/>
    <property type="project" value="InterPro"/>
</dbReference>
<keyword evidence="8" id="KW-1185">Reference proteome</keyword>
<evidence type="ECO:0000256" key="5">
    <source>
        <dbReference type="SAM" id="SignalP"/>
    </source>
</evidence>
<dbReference type="EMBL" id="NWUF01000010">
    <property type="protein sequence ID" value="PCE42115.1"/>
    <property type="molecule type" value="Genomic_DNA"/>
</dbReference>
<dbReference type="InterPro" id="IPR051459">
    <property type="entry name" value="Cytochrome_c-type_DH"/>
</dbReference>
<dbReference type="Gene3D" id="1.10.760.10">
    <property type="entry name" value="Cytochrome c-like domain"/>
    <property type="match status" value="1"/>
</dbReference>
<comment type="caution">
    <text evidence="7">The sequence shown here is derived from an EMBL/GenBank/DDBJ whole genome shotgun (WGS) entry which is preliminary data.</text>
</comment>
<dbReference type="SUPFAM" id="SSF46626">
    <property type="entry name" value="Cytochrome c"/>
    <property type="match status" value="1"/>
</dbReference>
<proteinExistence type="predicted"/>
<feature type="domain" description="Cytochrome c" evidence="6">
    <location>
        <begin position="31"/>
        <end position="110"/>
    </location>
</feature>
<evidence type="ECO:0000313" key="8">
    <source>
        <dbReference type="Proteomes" id="UP000218934"/>
    </source>
</evidence>
<dbReference type="PROSITE" id="PS51007">
    <property type="entry name" value="CYTC"/>
    <property type="match status" value="1"/>
</dbReference>
<dbReference type="KEGG" id="rdi:CMV14_18550"/>
<keyword evidence="2 4" id="KW-0479">Metal-binding</keyword>
<dbReference type="OrthoDB" id="5523448at2"/>
<dbReference type="Proteomes" id="UP000218934">
    <property type="component" value="Unassembled WGS sequence"/>
</dbReference>
<evidence type="ECO:0000256" key="1">
    <source>
        <dbReference type="ARBA" id="ARBA00022617"/>
    </source>
</evidence>
<dbReference type="PANTHER" id="PTHR35008:SF9">
    <property type="entry name" value="CYTOCHROME C DOMAIN-CONTAINING PROTEIN"/>
    <property type="match status" value="1"/>
</dbReference>
<dbReference type="PANTHER" id="PTHR35008">
    <property type="entry name" value="BLL4482 PROTEIN-RELATED"/>
    <property type="match status" value="1"/>
</dbReference>
<dbReference type="InterPro" id="IPR009056">
    <property type="entry name" value="Cyt_c-like_dom"/>
</dbReference>
<feature type="signal peptide" evidence="5">
    <location>
        <begin position="1"/>
        <end position="19"/>
    </location>
</feature>
<protein>
    <submittedName>
        <fullName evidence="7">Cytochrome C</fullName>
    </submittedName>
</protein>
<dbReference type="InterPro" id="IPR036909">
    <property type="entry name" value="Cyt_c-like_dom_sf"/>
</dbReference>